<feature type="signal peptide" evidence="1">
    <location>
        <begin position="1"/>
        <end position="17"/>
    </location>
</feature>
<reference evidence="2 3" key="1">
    <citation type="submission" date="2020-03" db="EMBL/GenBank/DDBJ databases">
        <title>WGS of actinomycetes isolated from Thailand.</title>
        <authorList>
            <person name="Thawai C."/>
        </authorList>
    </citation>
    <scope>NUCLEOTIDE SEQUENCE [LARGE SCALE GENOMIC DNA]</scope>
    <source>
        <strain evidence="2 3">PLAI 1-29</strain>
    </source>
</reference>
<evidence type="ECO:0000256" key="1">
    <source>
        <dbReference type="SAM" id="SignalP"/>
    </source>
</evidence>
<dbReference type="Proteomes" id="UP000695264">
    <property type="component" value="Unassembled WGS sequence"/>
</dbReference>
<protein>
    <recommendedName>
        <fullName evidence="4">Secreted protein</fullName>
    </recommendedName>
</protein>
<sequence length="165" mass="17110">MRIASRFLAITALSAIAIGGVTSASRAEHPSRTKISPYLPEAGSPVVVSVTSRCADRRMTAESQGLSREITLHRDGRHRHVGSGTVREHVRPGRSYPVRARCRSGDEPVTGHFTVGHHTWRGVRAGAGGAGAGGPDAGTVAAGTAVMGLVAGGSVMALRRRSGRA</sequence>
<evidence type="ECO:0008006" key="4">
    <source>
        <dbReference type="Google" id="ProtNLM"/>
    </source>
</evidence>
<keyword evidence="1" id="KW-0732">Signal</keyword>
<accession>A0ABX1BT56</accession>
<gene>
    <name evidence="2" type="ORF">HCK00_06945</name>
</gene>
<dbReference type="RefSeq" id="WP_168100886.1">
    <property type="nucleotide sequence ID" value="NZ_JAATEN010000004.1"/>
</dbReference>
<proteinExistence type="predicted"/>
<evidence type="ECO:0000313" key="2">
    <source>
        <dbReference type="EMBL" id="NJQ00278.1"/>
    </source>
</evidence>
<name>A0ABX1BT56_9ACTN</name>
<organism evidence="2 3">
    <name type="scientific">Streptomyces zingiberis</name>
    <dbReference type="NCBI Taxonomy" id="2053010"/>
    <lineage>
        <taxon>Bacteria</taxon>
        <taxon>Bacillati</taxon>
        <taxon>Actinomycetota</taxon>
        <taxon>Actinomycetes</taxon>
        <taxon>Kitasatosporales</taxon>
        <taxon>Streptomycetaceae</taxon>
        <taxon>Streptomyces</taxon>
    </lineage>
</organism>
<evidence type="ECO:0000313" key="3">
    <source>
        <dbReference type="Proteomes" id="UP000695264"/>
    </source>
</evidence>
<dbReference type="EMBL" id="JAATEN010000004">
    <property type="protein sequence ID" value="NJQ00278.1"/>
    <property type="molecule type" value="Genomic_DNA"/>
</dbReference>
<feature type="chain" id="PRO_5045892955" description="Secreted protein" evidence="1">
    <location>
        <begin position="18"/>
        <end position="165"/>
    </location>
</feature>
<keyword evidence="3" id="KW-1185">Reference proteome</keyword>
<comment type="caution">
    <text evidence="2">The sequence shown here is derived from an EMBL/GenBank/DDBJ whole genome shotgun (WGS) entry which is preliminary data.</text>
</comment>